<reference evidence="2 4" key="1">
    <citation type="submission" date="2016-08" db="EMBL/GenBank/DDBJ databases">
        <title>Draft genome sequence of Pseudomonas costantinii LMG 22119, type strain isolated from cultivated mushroom (Agaricus bisporus) sporophores.</title>
        <authorList>
            <person name="Tambong J.T."/>
        </authorList>
    </citation>
    <scope>NUCLEOTIDE SEQUENCE [LARGE SCALE GENOMIC DNA]</scope>
    <source>
        <strain evidence="2 4">LMG 22119</strain>
    </source>
</reference>
<evidence type="ECO:0000313" key="4">
    <source>
        <dbReference type="Proteomes" id="UP000181661"/>
    </source>
</evidence>
<organism evidence="2 4">
    <name type="scientific">Pseudomonas costantinii</name>
    <dbReference type="NCBI Taxonomy" id="168469"/>
    <lineage>
        <taxon>Bacteria</taxon>
        <taxon>Pseudomonadati</taxon>
        <taxon>Pseudomonadota</taxon>
        <taxon>Gammaproteobacteria</taxon>
        <taxon>Pseudomonadales</taxon>
        <taxon>Pseudomonadaceae</taxon>
        <taxon>Pseudomonas</taxon>
    </lineage>
</organism>
<evidence type="ECO:0000313" key="3">
    <source>
        <dbReference type="EMBL" id="SED35378.1"/>
    </source>
</evidence>
<keyword evidence="1" id="KW-0732">Signal</keyword>
<dbReference type="RefSeq" id="WP_071484598.1">
    <property type="nucleotide sequence ID" value="NZ_FNTS01000002.1"/>
</dbReference>
<evidence type="ECO:0000313" key="5">
    <source>
        <dbReference type="Proteomes" id="UP000182179"/>
    </source>
</evidence>
<protein>
    <recommendedName>
        <fullName evidence="6">Lipoprotein</fullName>
    </recommendedName>
</protein>
<dbReference type="PROSITE" id="PS51257">
    <property type="entry name" value="PROKAR_LIPOPROTEIN"/>
    <property type="match status" value="1"/>
</dbReference>
<evidence type="ECO:0008006" key="6">
    <source>
        <dbReference type="Google" id="ProtNLM"/>
    </source>
</evidence>
<proteinExistence type="predicted"/>
<gene>
    <name evidence="2" type="ORF">BFL40_14240</name>
    <name evidence="3" type="ORF">SAMN04515675_0821</name>
</gene>
<feature type="signal peptide" evidence="1">
    <location>
        <begin position="1"/>
        <end position="22"/>
    </location>
</feature>
<evidence type="ECO:0000313" key="2">
    <source>
        <dbReference type="EMBL" id="OIN52171.1"/>
    </source>
</evidence>
<dbReference type="OrthoDB" id="6925712at2"/>
<accession>A0A1S2V0C3</accession>
<dbReference type="Proteomes" id="UP000181661">
    <property type="component" value="Unassembled WGS sequence"/>
</dbReference>
<dbReference type="AlphaFoldDB" id="A0A1S2V0C3"/>
<comment type="caution">
    <text evidence="2">The sequence shown here is derived from an EMBL/GenBank/DDBJ whole genome shotgun (WGS) entry which is preliminary data.</text>
</comment>
<dbReference type="EMBL" id="FNTS01000002">
    <property type="protein sequence ID" value="SED35378.1"/>
    <property type="molecule type" value="Genomic_DNA"/>
</dbReference>
<feature type="chain" id="PRO_5010189592" description="Lipoprotein" evidence="1">
    <location>
        <begin position="23"/>
        <end position="243"/>
    </location>
</feature>
<dbReference type="EMBL" id="MDDR01000028">
    <property type="protein sequence ID" value="OIN52171.1"/>
    <property type="molecule type" value="Genomic_DNA"/>
</dbReference>
<keyword evidence="5" id="KW-1185">Reference proteome</keyword>
<evidence type="ECO:0000256" key="1">
    <source>
        <dbReference type="SAM" id="SignalP"/>
    </source>
</evidence>
<name>A0A1S2V0C3_9PSED</name>
<dbReference type="Proteomes" id="UP000182179">
    <property type="component" value="Unassembled WGS sequence"/>
</dbReference>
<reference evidence="3 5" key="2">
    <citation type="submission" date="2016-10" db="EMBL/GenBank/DDBJ databases">
        <authorList>
            <person name="Varghese N."/>
            <person name="Submissions S."/>
        </authorList>
    </citation>
    <scope>NUCLEOTIDE SEQUENCE [LARGE SCALE GENOMIC DNA]</scope>
    <source>
        <strain evidence="3 5">BS2773</strain>
    </source>
</reference>
<sequence length="243" mass="26530">MQRMLCGILSLAIITSSLGGCATAPARPTVVGPEVYGFTLYQKMTGEQFDSLTRIYKNYDGALELYLKASPDGGVLGLYADSSWWLDTVSKTSKLYFTEPECQVAQHADEAQLKAVVDGFNTQQSGDFSAVHTVDACKRFTGQGLEGEAYRYTLWATLQSKTLTPGQGYTRKPEVVRAGVLDWVVLAAAIPLYVVLVVVTKGQALPSSCSYDVSVPGNQKKCDKEREEKLAKAAETERLEKGY</sequence>